<evidence type="ECO:0000256" key="1">
    <source>
        <dbReference type="SAM" id="MobiDB-lite"/>
    </source>
</evidence>
<dbReference type="EMBL" id="JBJDQH010000006">
    <property type="protein sequence ID" value="MFK4267344.1"/>
    <property type="molecule type" value="Genomic_DNA"/>
</dbReference>
<comment type="caution">
    <text evidence="4">The sequence shown here is derived from an EMBL/GenBank/DDBJ whole genome shotgun (WGS) entry which is preliminary data.</text>
</comment>
<dbReference type="PANTHER" id="PTHR36933:SF1">
    <property type="entry name" value="SLL0788 PROTEIN"/>
    <property type="match status" value="1"/>
</dbReference>
<dbReference type="Proteomes" id="UP001620295">
    <property type="component" value="Unassembled WGS sequence"/>
</dbReference>
<evidence type="ECO:0000259" key="3">
    <source>
        <dbReference type="Pfam" id="PF03713"/>
    </source>
</evidence>
<dbReference type="Pfam" id="PF03713">
    <property type="entry name" value="DUF305"/>
    <property type="match status" value="1"/>
</dbReference>
<keyword evidence="2" id="KW-0732">Signal</keyword>
<name>A0ABW8LND1_9ACTN</name>
<feature type="region of interest" description="Disordered" evidence="1">
    <location>
        <begin position="135"/>
        <end position="164"/>
    </location>
</feature>
<gene>
    <name evidence="4" type="ORF">ACI2L5_20745</name>
</gene>
<feature type="domain" description="DUF305" evidence="3">
    <location>
        <begin position="83"/>
        <end position="233"/>
    </location>
</feature>
<dbReference type="InterPro" id="IPR012347">
    <property type="entry name" value="Ferritin-like"/>
</dbReference>
<keyword evidence="5" id="KW-1185">Reference proteome</keyword>
<sequence length="234" mass="24477">MIRRTTTTARAARAASLAVTAVAAALALALTGCEADGGTKADDQAKDSGPSVIAPGKPGEAAKKLTAEEAAKAKDDDSPNAADFSYVRMMIQHHRQALVMTALAPDRAKSSKIKRLAERISAGQKPEIEAMKGWLTTNGDTDGGTEGGTTGHEGGHDHGSMPGMATQKQLDQLRAASGADFDKLFLKLMITHHSGAVSMATDVLAQGNNVKVEEMADDVIAQQSAEIRRMQQLG</sequence>
<evidence type="ECO:0000256" key="2">
    <source>
        <dbReference type="SAM" id="SignalP"/>
    </source>
</evidence>
<evidence type="ECO:0000313" key="5">
    <source>
        <dbReference type="Proteomes" id="UP001620295"/>
    </source>
</evidence>
<feature type="chain" id="PRO_5045105780" evidence="2">
    <location>
        <begin position="36"/>
        <end position="234"/>
    </location>
</feature>
<feature type="region of interest" description="Disordered" evidence="1">
    <location>
        <begin position="38"/>
        <end position="60"/>
    </location>
</feature>
<dbReference type="InterPro" id="IPR005183">
    <property type="entry name" value="DUF305_CopM-like"/>
</dbReference>
<dbReference type="Gene3D" id="1.20.1260.10">
    <property type="match status" value="1"/>
</dbReference>
<dbReference type="PANTHER" id="PTHR36933">
    <property type="entry name" value="SLL0788 PROTEIN"/>
    <property type="match status" value="1"/>
</dbReference>
<feature type="compositionally biased region" description="Gly residues" evidence="1">
    <location>
        <begin position="141"/>
        <end position="152"/>
    </location>
</feature>
<organism evidence="4 5">
    <name type="scientific">Streptomyces milbemycinicus</name>
    <dbReference type="NCBI Taxonomy" id="476552"/>
    <lineage>
        <taxon>Bacteria</taxon>
        <taxon>Bacillati</taxon>
        <taxon>Actinomycetota</taxon>
        <taxon>Actinomycetes</taxon>
        <taxon>Kitasatosporales</taxon>
        <taxon>Streptomycetaceae</taxon>
        <taxon>Streptomyces</taxon>
    </lineage>
</organism>
<reference evidence="4 5" key="1">
    <citation type="submission" date="2024-11" db="EMBL/GenBank/DDBJ databases">
        <title>The Natural Products Discovery Center: Release of the First 8490 Sequenced Strains for Exploring Actinobacteria Biosynthetic Diversity.</title>
        <authorList>
            <person name="Kalkreuter E."/>
            <person name="Kautsar S.A."/>
            <person name="Yang D."/>
            <person name="Bader C.D."/>
            <person name="Teijaro C.N."/>
            <person name="Fluegel L."/>
            <person name="Davis C.M."/>
            <person name="Simpson J.R."/>
            <person name="Lauterbach L."/>
            <person name="Steele A.D."/>
            <person name="Gui C."/>
            <person name="Meng S."/>
            <person name="Li G."/>
            <person name="Viehrig K."/>
            <person name="Ye F."/>
            <person name="Su P."/>
            <person name="Kiefer A.F."/>
            <person name="Nichols A."/>
            <person name="Cepeda A.J."/>
            <person name="Yan W."/>
            <person name="Fan B."/>
            <person name="Jiang Y."/>
            <person name="Adhikari A."/>
            <person name="Zheng C.-J."/>
            <person name="Schuster L."/>
            <person name="Cowan T.M."/>
            <person name="Smanski M.J."/>
            <person name="Chevrette M.G."/>
            <person name="De Carvalho L.P.S."/>
            <person name="Shen B."/>
        </authorList>
    </citation>
    <scope>NUCLEOTIDE SEQUENCE [LARGE SCALE GENOMIC DNA]</scope>
    <source>
        <strain evidence="4 5">NPDC020863</strain>
    </source>
</reference>
<proteinExistence type="predicted"/>
<feature type="signal peptide" evidence="2">
    <location>
        <begin position="1"/>
        <end position="35"/>
    </location>
</feature>
<accession>A0ABW8LND1</accession>
<dbReference type="PROSITE" id="PS51257">
    <property type="entry name" value="PROKAR_LIPOPROTEIN"/>
    <property type="match status" value="1"/>
</dbReference>
<dbReference type="RefSeq" id="WP_358640479.1">
    <property type="nucleotide sequence ID" value="NZ_JBFAEV010000016.1"/>
</dbReference>
<evidence type="ECO:0000313" key="4">
    <source>
        <dbReference type="EMBL" id="MFK4267344.1"/>
    </source>
</evidence>
<protein>
    <submittedName>
        <fullName evidence="4">DUF305 domain-containing protein</fullName>
    </submittedName>
</protein>